<reference evidence="1 2" key="1">
    <citation type="submission" date="2016-11" db="EMBL/GenBank/DDBJ databases">
        <title>Paenibacillus species isolates.</title>
        <authorList>
            <person name="Beno S.M."/>
        </authorList>
    </citation>
    <scope>NUCLEOTIDE SEQUENCE [LARGE SCALE GENOMIC DNA]</scope>
    <source>
        <strain evidence="1 2">FSL H7-0433</strain>
    </source>
</reference>
<keyword evidence="2" id="KW-1185">Reference proteome</keyword>
<dbReference type="EMBL" id="MPVP01000679">
    <property type="protein sequence ID" value="OMC93815.1"/>
    <property type="molecule type" value="Genomic_DNA"/>
</dbReference>
<comment type="caution">
    <text evidence="1">The sequence shown here is derived from an EMBL/GenBank/DDBJ whole genome shotgun (WGS) entry which is preliminary data.</text>
</comment>
<sequence>MFNNIGIEKLTFIDTYGLDHEKLPTAEVLQNRYNILFNEFPNIETVLFVRALGSDSPTDLATAIPLIYASNPAVVPYVVFTKIDENKIIEAQSNKSKIDLVELNKHKPIKAVDYFLASRNERTIKKILSEASIPEILIESRYEVLLNNLMPYCSIDKECYVDNNKEYVEQLFSSILNKEHLGKSLVNIDALESLAQSLEFKGTLTKLLKEMFVKASKNWSNFTLQRRTIGANRKRLEADELGYDGTYLDSWQSRFNTGYNQVFSKISPTDFEQLFKVNQSTNESAAIQEILNQFSKYFLRFGNFIERGKVNEYTKFKTIVVNSNPEYTKYSRLFCDIRPIHAWLSKVYSFGDYFDKIETEIYDVVLSKFLKSFIQDCRDHNVRILRKSIKSAKGDSTTILEDYFVNYDSKLIDKEGFIANIKSTSLVR</sequence>
<gene>
    <name evidence="1" type="ORF">BSO21_34110</name>
</gene>
<name>A0ABX3GFN1_9BACL</name>
<organism evidence="1 2">
    <name type="scientific">Paenibacillus odorifer</name>
    <dbReference type="NCBI Taxonomy" id="189426"/>
    <lineage>
        <taxon>Bacteria</taxon>
        <taxon>Bacillati</taxon>
        <taxon>Bacillota</taxon>
        <taxon>Bacilli</taxon>
        <taxon>Bacillales</taxon>
        <taxon>Paenibacillaceae</taxon>
        <taxon>Paenibacillus</taxon>
    </lineage>
</organism>
<accession>A0ABX3GFN1</accession>
<proteinExistence type="predicted"/>
<evidence type="ECO:0000313" key="1">
    <source>
        <dbReference type="EMBL" id="OMC93815.1"/>
    </source>
</evidence>
<dbReference type="Proteomes" id="UP000187158">
    <property type="component" value="Unassembled WGS sequence"/>
</dbReference>
<protein>
    <submittedName>
        <fullName evidence="1">Uncharacterized protein</fullName>
    </submittedName>
</protein>
<evidence type="ECO:0000313" key="2">
    <source>
        <dbReference type="Proteomes" id="UP000187158"/>
    </source>
</evidence>